<dbReference type="InterPro" id="IPR045584">
    <property type="entry name" value="Pilin-like"/>
</dbReference>
<dbReference type="SUPFAM" id="SSF54523">
    <property type="entry name" value="Pili subunits"/>
    <property type="match status" value="1"/>
</dbReference>
<protein>
    <submittedName>
        <fullName evidence="2">Prepilin-type cleavage/methylation domain-containing protein</fullName>
    </submittedName>
</protein>
<name>A0A2M7QET7_9BACT</name>
<feature type="transmembrane region" description="Helical" evidence="1">
    <location>
        <begin position="20"/>
        <end position="40"/>
    </location>
</feature>
<dbReference type="Gene3D" id="3.30.700.10">
    <property type="entry name" value="Glycoprotein, Type 4 Pilin"/>
    <property type="match status" value="1"/>
</dbReference>
<dbReference type="AlphaFoldDB" id="A0A2M7QET7"/>
<evidence type="ECO:0000256" key="1">
    <source>
        <dbReference type="SAM" id="Phobius"/>
    </source>
</evidence>
<gene>
    <name evidence="2" type="ORF">COY88_03525</name>
</gene>
<dbReference type="InterPro" id="IPR012902">
    <property type="entry name" value="N_methyl_site"/>
</dbReference>
<dbReference type="EMBL" id="PFLH01000062">
    <property type="protein sequence ID" value="PIY70834.1"/>
    <property type="molecule type" value="Genomic_DNA"/>
</dbReference>
<sequence>MKISNFKFQIKKSFTLLEMLVVIGIIAILVSLGTSSYSTAQKK</sequence>
<keyword evidence="1" id="KW-0472">Membrane</keyword>
<dbReference type="Pfam" id="PF07963">
    <property type="entry name" value="N_methyl"/>
    <property type="match status" value="1"/>
</dbReference>
<comment type="caution">
    <text evidence="2">The sequence shown here is derived from an EMBL/GenBank/DDBJ whole genome shotgun (WGS) entry which is preliminary data.</text>
</comment>
<evidence type="ECO:0000313" key="3">
    <source>
        <dbReference type="Proteomes" id="UP000230344"/>
    </source>
</evidence>
<feature type="non-terminal residue" evidence="2">
    <location>
        <position position="43"/>
    </location>
</feature>
<accession>A0A2M7QET7</accession>
<evidence type="ECO:0000313" key="2">
    <source>
        <dbReference type="EMBL" id="PIY70834.1"/>
    </source>
</evidence>
<proteinExistence type="predicted"/>
<reference evidence="3" key="1">
    <citation type="submission" date="2017-09" db="EMBL/GenBank/DDBJ databases">
        <title>Depth-based differentiation of microbial function through sediment-hosted aquifers and enrichment of novel symbionts in the deep terrestrial subsurface.</title>
        <authorList>
            <person name="Probst A.J."/>
            <person name="Ladd B."/>
            <person name="Jarett J.K."/>
            <person name="Geller-Mcgrath D.E."/>
            <person name="Sieber C.M.K."/>
            <person name="Emerson J.B."/>
            <person name="Anantharaman K."/>
            <person name="Thomas B.C."/>
            <person name="Malmstrom R."/>
            <person name="Stieglmeier M."/>
            <person name="Klingl A."/>
            <person name="Woyke T."/>
            <person name="Ryan C.M."/>
            <person name="Banfield J.F."/>
        </authorList>
    </citation>
    <scope>NUCLEOTIDE SEQUENCE [LARGE SCALE GENOMIC DNA]</scope>
</reference>
<dbReference type="NCBIfam" id="TIGR02532">
    <property type="entry name" value="IV_pilin_GFxxxE"/>
    <property type="match status" value="1"/>
</dbReference>
<keyword evidence="1" id="KW-0812">Transmembrane</keyword>
<keyword evidence="1" id="KW-1133">Transmembrane helix</keyword>
<dbReference type="Proteomes" id="UP000230344">
    <property type="component" value="Unassembled WGS sequence"/>
</dbReference>
<organism evidence="2 3">
    <name type="scientific">Candidatus Roizmanbacteria bacterium CG_4_10_14_0_8_um_filter_35_28</name>
    <dbReference type="NCBI Taxonomy" id="1974827"/>
    <lineage>
        <taxon>Bacteria</taxon>
        <taxon>Candidatus Roizmaniibacteriota</taxon>
    </lineage>
</organism>